<name>A0A936ZBS8_9HYPH</name>
<gene>
    <name evidence="1" type="ORF">JKG68_07275</name>
</gene>
<dbReference type="RefSeq" id="WP_202057473.1">
    <property type="nucleotide sequence ID" value="NZ_JAEQMY010000008.1"/>
</dbReference>
<sequence>MNTKLRFIFIIFMIVKNFVEWQGDGRYAMKLRPKDIDANWFHLAKRLAPKASSA</sequence>
<evidence type="ECO:0000313" key="1">
    <source>
        <dbReference type="EMBL" id="MBL0403759.1"/>
    </source>
</evidence>
<evidence type="ECO:0000313" key="2">
    <source>
        <dbReference type="Proteomes" id="UP000605848"/>
    </source>
</evidence>
<comment type="caution">
    <text evidence="1">The sequence shown here is derived from an EMBL/GenBank/DDBJ whole genome shotgun (WGS) entry which is preliminary data.</text>
</comment>
<accession>A0A936ZBS8</accession>
<dbReference type="EMBL" id="JAEQMY010000008">
    <property type="protein sequence ID" value="MBL0403759.1"/>
    <property type="molecule type" value="Genomic_DNA"/>
</dbReference>
<reference evidence="1" key="1">
    <citation type="submission" date="2021-01" db="EMBL/GenBank/DDBJ databases">
        <title>Microvirga sp.</title>
        <authorList>
            <person name="Kim M.K."/>
        </authorList>
    </citation>
    <scope>NUCLEOTIDE SEQUENCE</scope>
    <source>
        <strain evidence="1">5420S-16</strain>
    </source>
</reference>
<dbReference type="AlphaFoldDB" id="A0A936ZBS8"/>
<proteinExistence type="predicted"/>
<protein>
    <submittedName>
        <fullName evidence="1">Uncharacterized protein</fullName>
    </submittedName>
</protein>
<organism evidence="1 2">
    <name type="scientific">Microvirga aerilata</name>
    <dbReference type="NCBI Taxonomy" id="670292"/>
    <lineage>
        <taxon>Bacteria</taxon>
        <taxon>Pseudomonadati</taxon>
        <taxon>Pseudomonadota</taxon>
        <taxon>Alphaproteobacteria</taxon>
        <taxon>Hyphomicrobiales</taxon>
        <taxon>Methylobacteriaceae</taxon>
        <taxon>Microvirga</taxon>
    </lineage>
</organism>
<keyword evidence="2" id="KW-1185">Reference proteome</keyword>
<dbReference type="Proteomes" id="UP000605848">
    <property type="component" value="Unassembled WGS sequence"/>
</dbReference>